<feature type="region of interest" description="Disordered" evidence="1">
    <location>
        <begin position="182"/>
        <end position="210"/>
    </location>
</feature>
<evidence type="ECO:0000313" key="2">
    <source>
        <dbReference type="EMBL" id="GEU77565.1"/>
    </source>
</evidence>
<feature type="region of interest" description="Disordered" evidence="1">
    <location>
        <begin position="228"/>
        <end position="248"/>
    </location>
</feature>
<evidence type="ECO:0000256" key="1">
    <source>
        <dbReference type="SAM" id="MobiDB-lite"/>
    </source>
</evidence>
<organism evidence="2">
    <name type="scientific">Tanacetum cinerariifolium</name>
    <name type="common">Dalmatian daisy</name>
    <name type="synonym">Chrysanthemum cinerariifolium</name>
    <dbReference type="NCBI Taxonomy" id="118510"/>
    <lineage>
        <taxon>Eukaryota</taxon>
        <taxon>Viridiplantae</taxon>
        <taxon>Streptophyta</taxon>
        <taxon>Embryophyta</taxon>
        <taxon>Tracheophyta</taxon>
        <taxon>Spermatophyta</taxon>
        <taxon>Magnoliopsida</taxon>
        <taxon>eudicotyledons</taxon>
        <taxon>Gunneridae</taxon>
        <taxon>Pentapetalae</taxon>
        <taxon>asterids</taxon>
        <taxon>campanulids</taxon>
        <taxon>Asterales</taxon>
        <taxon>Asteraceae</taxon>
        <taxon>Asteroideae</taxon>
        <taxon>Anthemideae</taxon>
        <taxon>Anthemidinae</taxon>
        <taxon>Tanacetum</taxon>
    </lineage>
</organism>
<proteinExistence type="predicted"/>
<protein>
    <submittedName>
        <fullName evidence="2">Uncharacterized protein</fullName>
    </submittedName>
</protein>
<comment type="caution">
    <text evidence="2">The sequence shown here is derived from an EMBL/GenBank/DDBJ whole genome shotgun (WGS) entry which is preliminary data.</text>
</comment>
<name>A0A6L2MYW7_TANCI</name>
<reference evidence="2" key="1">
    <citation type="journal article" date="2019" name="Sci. Rep.">
        <title>Draft genome of Tanacetum cinerariifolium, the natural source of mosquito coil.</title>
        <authorList>
            <person name="Yamashiro T."/>
            <person name="Shiraishi A."/>
            <person name="Satake H."/>
            <person name="Nakayama K."/>
        </authorList>
    </citation>
    <scope>NUCLEOTIDE SEQUENCE</scope>
</reference>
<dbReference type="EMBL" id="BKCJ010007499">
    <property type="protein sequence ID" value="GEU77565.1"/>
    <property type="molecule type" value="Genomic_DNA"/>
</dbReference>
<gene>
    <name evidence="2" type="ORF">Tci_049543</name>
</gene>
<dbReference type="AlphaFoldDB" id="A0A6L2MYW7"/>
<sequence length="414" mass="46619">MPAEATHEKYMSCFPTMRARTVSSSLFSAIREARVDMWSFLSEIGFSSFHNVSINKIPSRLGRYMVANFSPATYRVTFDTGDYVEVTPSKIHDILGEIASKVIFAQQVDFVFKVNFLTLFTNTMGRVDGLRGHICLDVIRRLREDCDISKIDLCGYIHNCLEDSKLLKKRTVDPISFDVDVSSVDGGNDSDGDDDKDQGNVDDNLNDKEHVGSNPIFSFCKVSLDDFDKQPSGSDKSPKNQVVKKESVDPTIQETIVEEIPDEEYEILSTPNSYTQWLEKNADLVGEMVDSIIDEYLYGDLFGQNLVTMEVLNQGPLTPDRMPTRASKVSPSPEKRIVKSSSYMLSPYINKKTKFVPKITRMEFIIGNSLFAMQGDKIENVFESHSGEFIVYGIRLNMETLATGLWIDANVIDC</sequence>
<accession>A0A6L2MYW7</accession>